<reference evidence="23" key="1">
    <citation type="submission" date="2023-09" db="UniProtKB">
        <authorList>
            <consortium name="Ensembl"/>
        </authorList>
    </citation>
    <scope>IDENTIFICATION</scope>
</reference>
<evidence type="ECO:0000256" key="19">
    <source>
        <dbReference type="PIRSR" id="PIRSR621190-2"/>
    </source>
</evidence>
<protein>
    <recommendedName>
        <fullName evidence="3">Collagenase 3</fullName>
    </recommendedName>
    <alternativeName>
        <fullName evidence="16">Matrix metalloproteinase-13</fullName>
    </alternativeName>
</protein>
<dbReference type="InterPro" id="IPR006026">
    <property type="entry name" value="Peptidase_Metallo"/>
</dbReference>
<dbReference type="Gene3D" id="3.40.390.10">
    <property type="entry name" value="Collagenase (Catalytic Domain)"/>
    <property type="match status" value="1"/>
</dbReference>
<keyword evidence="12 19" id="KW-0106">Calcium</keyword>
<evidence type="ECO:0000256" key="7">
    <source>
        <dbReference type="ARBA" id="ARBA00022723"/>
    </source>
</evidence>
<dbReference type="GO" id="GO:0006508">
    <property type="term" value="P:proteolysis"/>
    <property type="evidence" value="ECO:0007669"/>
    <property type="project" value="UniProtKB-KW"/>
</dbReference>
<feature type="binding site" evidence="19">
    <location>
        <position position="147"/>
    </location>
    <ligand>
        <name>Zn(2+)</name>
        <dbReference type="ChEBI" id="CHEBI:29105"/>
        <label>1</label>
    </ligand>
</feature>
<dbReference type="Pfam" id="PF00045">
    <property type="entry name" value="Hemopexin"/>
    <property type="match status" value="2"/>
</dbReference>
<feature type="binding site" evidence="19">
    <location>
        <position position="178"/>
    </location>
    <ligand>
        <name>Ca(2+)</name>
        <dbReference type="ChEBI" id="CHEBI:29108"/>
        <label>3</label>
    </ligand>
</feature>
<evidence type="ECO:0000256" key="15">
    <source>
        <dbReference type="ARBA" id="ARBA00023157"/>
    </source>
</evidence>
<dbReference type="SUPFAM" id="SSF55486">
    <property type="entry name" value="Metalloproteases ('zincins'), catalytic domain"/>
    <property type="match status" value="1"/>
</dbReference>
<dbReference type="GO" id="GO:0030574">
    <property type="term" value="P:collagen catabolic process"/>
    <property type="evidence" value="ECO:0007669"/>
    <property type="project" value="TreeGrafter"/>
</dbReference>
<comment type="subcellular location">
    <subcellularLocation>
        <location evidence="1">Secreted</location>
        <location evidence="1">Extracellular space</location>
        <location evidence="1">Extracellular matrix</location>
    </subcellularLocation>
</comment>
<feature type="binding site" evidence="19">
    <location>
        <position position="171"/>
    </location>
    <ligand>
        <name>Ca(2+)</name>
        <dbReference type="ChEBI" id="CHEBI:29108"/>
        <label>2</label>
    </ligand>
</feature>
<keyword evidence="6" id="KW-0645">Protease</keyword>
<feature type="binding site" evidence="19">
    <location>
        <position position="169"/>
    </location>
    <ligand>
        <name>Ca(2+)</name>
        <dbReference type="ChEBI" id="CHEBI:29108"/>
        <label>2</label>
    </ligand>
</feature>
<keyword evidence="11 18" id="KW-0862">Zinc</keyword>
<dbReference type="PANTHER" id="PTHR10201:SF165">
    <property type="entry name" value="COLLAGENASE 3"/>
    <property type="match status" value="1"/>
</dbReference>
<feature type="short sequence motif" description="Cysteine switch" evidence="20">
    <location>
        <begin position="76"/>
        <end position="83"/>
    </location>
</feature>
<feature type="binding site" evidence="19">
    <location>
        <position position="269"/>
    </location>
    <ligand>
        <name>Ca(2+)</name>
        <dbReference type="ChEBI" id="CHEBI:29108"/>
        <label>4</label>
    </ligand>
</feature>
<name>A0A3B4GJQ6_9CICH</name>
<dbReference type="GO" id="GO:0030198">
    <property type="term" value="P:extracellular matrix organization"/>
    <property type="evidence" value="ECO:0007669"/>
    <property type="project" value="TreeGrafter"/>
</dbReference>
<feature type="binding site" evidence="18">
    <location>
        <position position="199"/>
    </location>
    <ligand>
        <name>Zn(2+)</name>
        <dbReference type="ChEBI" id="CHEBI:29105"/>
        <label>2</label>
        <note>catalytic</note>
    </ligand>
</feature>
<proteinExistence type="inferred from homology"/>
<evidence type="ECO:0000256" key="16">
    <source>
        <dbReference type="ARBA" id="ARBA00031807"/>
    </source>
</evidence>
<keyword evidence="4" id="KW-0964">Secreted</keyword>
<feature type="binding site" evidence="19">
    <location>
        <position position="175"/>
    </location>
    <ligand>
        <name>Ca(2+)</name>
        <dbReference type="ChEBI" id="CHEBI:29108"/>
        <label>3</label>
    </ligand>
</feature>
<keyword evidence="10" id="KW-0378">Hydrolase</keyword>
<dbReference type="FunFam" id="3.40.390.10:FF:000007">
    <property type="entry name" value="Collagenase 3"/>
    <property type="match status" value="1"/>
</dbReference>
<dbReference type="InterPro" id="IPR036365">
    <property type="entry name" value="PGBD-like_sf"/>
</dbReference>
<dbReference type="Gene3D" id="2.110.10.10">
    <property type="entry name" value="Hemopexin-like domain"/>
    <property type="match status" value="1"/>
</dbReference>
<feature type="binding site" evidence="18">
    <location>
        <position position="195"/>
    </location>
    <ligand>
        <name>Zn(2+)</name>
        <dbReference type="ChEBI" id="CHEBI:29105"/>
        <label>2</label>
        <note>catalytic</note>
    </ligand>
</feature>
<accession>A0A3B4GJQ6</accession>
<evidence type="ECO:0000256" key="9">
    <source>
        <dbReference type="ARBA" id="ARBA00022737"/>
    </source>
</evidence>
<dbReference type="PROSITE" id="PS51642">
    <property type="entry name" value="HEMOPEXIN_2"/>
    <property type="match status" value="1"/>
</dbReference>
<dbReference type="PANTHER" id="PTHR10201">
    <property type="entry name" value="MATRIX METALLOPROTEINASE"/>
    <property type="match status" value="1"/>
</dbReference>
<feature type="binding site" evidence="19">
    <location>
        <position position="314"/>
    </location>
    <ligand>
        <name>Ca(2+)</name>
        <dbReference type="ChEBI" id="CHEBI:29108"/>
        <label>4</label>
    </ligand>
</feature>
<evidence type="ECO:0000256" key="17">
    <source>
        <dbReference type="PIRSR" id="PIRSR001191-1"/>
    </source>
</evidence>
<evidence type="ECO:0000256" key="6">
    <source>
        <dbReference type="ARBA" id="ARBA00022670"/>
    </source>
</evidence>
<dbReference type="SMART" id="SM00120">
    <property type="entry name" value="HX"/>
    <property type="match status" value="3"/>
</dbReference>
<dbReference type="PIRSF" id="PIRSF001191">
    <property type="entry name" value="Peptidase_M10A_matrix"/>
    <property type="match status" value="1"/>
</dbReference>
<dbReference type="GO" id="GO:0004222">
    <property type="term" value="F:metalloendopeptidase activity"/>
    <property type="evidence" value="ECO:0007669"/>
    <property type="project" value="InterPro"/>
</dbReference>
<keyword evidence="15" id="KW-1015">Disulfide bond</keyword>
<evidence type="ECO:0000256" key="18">
    <source>
        <dbReference type="PIRSR" id="PIRSR001191-2"/>
    </source>
</evidence>
<feature type="binding site" evidence="18">
    <location>
        <position position="205"/>
    </location>
    <ligand>
        <name>Zn(2+)</name>
        <dbReference type="ChEBI" id="CHEBI:29105"/>
        <label>2</label>
        <note>catalytic</note>
    </ligand>
</feature>
<comment type="cofactor">
    <cofactor evidence="19">
        <name>Zn(2+)</name>
        <dbReference type="ChEBI" id="CHEBI:29105"/>
    </cofactor>
    <text evidence="19">Binds 2 Zn(2+) ions per subunit.</text>
</comment>
<dbReference type="Pfam" id="PF00413">
    <property type="entry name" value="Peptidase_M10"/>
    <property type="match status" value="1"/>
</dbReference>
<feature type="binding site" evidence="19">
    <location>
        <position position="135"/>
    </location>
    <ligand>
        <name>Ca(2+)</name>
        <dbReference type="ChEBI" id="CHEBI:29108"/>
        <label>2</label>
    </ligand>
</feature>
<feature type="repeat" description="Hemopexin" evidence="21">
    <location>
        <begin position="259"/>
        <end position="308"/>
    </location>
</feature>
<dbReference type="GO" id="GO:0005615">
    <property type="term" value="C:extracellular space"/>
    <property type="evidence" value="ECO:0007669"/>
    <property type="project" value="TreeGrafter"/>
</dbReference>
<dbReference type="CDD" id="cd00094">
    <property type="entry name" value="HX"/>
    <property type="match status" value="1"/>
</dbReference>
<dbReference type="SMART" id="SM00235">
    <property type="entry name" value="ZnMc"/>
    <property type="match status" value="1"/>
</dbReference>
<evidence type="ECO:0000256" key="20">
    <source>
        <dbReference type="PIRSR" id="PIRSR621190-5"/>
    </source>
</evidence>
<evidence type="ECO:0000256" key="13">
    <source>
        <dbReference type="ARBA" id="ARBA00023049"/>
    </source>
</evidence>
<dbReference type="CDD" id="cd04278">
    <property type="entry name" value="ZnMc_MMP"/>
    <property type="match status" value="1"/>
</dbReference>
<dbReference type="SUPFAM" id="SSF50923">
    <property type="entry name" value="Hemopexin-like domain"/>
    <property type="match status" value="2"/>
</dbReference>
<evidence type="ECO:0000259" key="22">
    <source>
        <dbReference type="SMART" id="SM00235"/>
    </source>
</evidence>
<evidence type="ECO:0000256" key="3">
    <source>
        <dbReference type="ARBA" id="ARBA00018037"/>
    </source>
</evidence>
<dbReference type="InterPro" id="IPR033739">
    <property type="entry name" value="M10A_MMP"/>
</dbReference>
<keyword evidence="5" id="KW-0272">Extracellular matrix</keyword>
<feature type="binding site" evidence="19">
    <location>
        <position position="402"/>
    </location>
    <ligand>
        <name>Ca(2+)</name>
        <dbReference type="ChEBI" id="CHEBI:29108"/>
        <label>5</label>
    </ligand>
</feature>
<dbReference type="Ensembl" id="ENSPNYT00000022341.1">
    <property type="protein sequence ID" value="ENSPNYP00000021808.1"/>
    <property type="gene ID" value="ENSPNYG00000016240.1"/>
</dbReference>
<dbReference type="GO" id="GO:0008270">
    <property type="term" value="F:zinc ion binding"/>
    <property type="evidence" value="ECO:0007669"/>
    <property type="project" value="InterPro"/>
</dbReference>
<keyword evidence="8" id="KW-0732">Signal</keyword>
<sequence>SLFYSVFVTTSEYLRHFYGYQPKAERQKRTTDISKDDDSTTGSCDKKTKVQEMQRYFGLLPSGELTEETLAVMKKPRCGLSDVEQVGETVRWKKKRISYRLETKKLISVVNIRAWKLWSNVTPLKFRNRIMTVADIDIFFYSGDHNDSSPFDGRGGVLAHAFMPGLQIGGDVHFDSDEDWSFNSTGINLFAVAIHEFGHALGLSHSSDPGAIMYPAYNFDPNYEPQLSFDDVKNIQKLYGEKEAHHPVKQPDQPPPKTPTKCDPYLSFDAVTELQQEVLFFKDRFMWRKHPEFEETRVSLISSLWPDTVPANLDAIYENTWENVVVFFKGKDTKRGKKKPIYKSIGLVSGSRFKIHVYMCYYSVFVSGNQYWMLRQLKLEEGFPRSISTLGFPSRIKSVDAALHFRDEGYTVFFTGDECWSRVNELLECEVKEGNETVTERR</sequence>
<evidence type="ECO:0000256" key="2">
    <source>
        <dbReference type="ARBA" id="ARBA00010370"/>
    </source>
</evidence>
<keyword evidence="14" id="KW-0865">Zymogen</keyword>
<feature type="binding site" evidence="19">
    <location>
        <position position="178"/>
    </location>
    <ligand>
        <name>Ca(2+)</name>
        <dbReference type="ChEBI" id="CHEBI:29108"/>
        <label>1</label>
    </ligand>
</feature>
<evidence type="ECO:0000256" key="12">
    <source>
        <dbReference type="ARBA" id="ARBA00022837"/>
    </source>
</evidence>
<dbReference type="InterPro" id="IPR036375">
    <property type="entry name" value="Hemopexin-like_dom_sf"/>
</dbReference>
<dbReference type="InterPro" id="IPR001818">
    <property type="entry name" value="Pept_M10_metallopeptidase"/>
</dbReference>
<feature type="binding site" evidence="19">
    <location>
        <position position="160"/>
    </location>
    <ligand>
        <name>Zn(2+)</name>
        <dbReference type="ChEBI" id="CHEBI:29105"/>
        <label>1</label>
    </ligand>
</feature>
<dbReference type="InterPro" id="IPR000585">
    <property type="entry name" value="Hemopexin-like_dom"/>
</dbReference>
<feature type="domain" description="Peptidase metallopeptidase" evidence="22">
    <location>
        <begin position="88"/>
        <end position="241"/>
    </location>
</feature>
<dbReference type="InterPro" id="IPR021190">
    <property type="entry name" value="Pept_M10A"/>
</dbReference>
<organism evidence="23">
    <name type="scientific">Pundamilia nyererei</name>
    <dbReference type="NCBI Taxonomy" id="303518"/>
    <lineage>
        <taxon>Eukaryota</taxon>
        <taxon>Metazoa</taxon>
        <taxon>Chordata</taxon>
        <taxon>Craniata</taxon>
        <taxon>Vertebrata</taxon>
        <taxon>Euteleostomi</taxon>
        <taxon>Actinopterygii</taxon>
        <taxon>Neopterygii</taxon>
        <taxon>Teleostei</taxon>
        <taxon>Neoteleostei</taxon>
        <taxon>Acanthomorphata</taxon>
        <taxon>Ovalentaria</taxon>
        <taxon>Cichlomorphae</taxon>
        <taxon>Cichliformes</taxon>
        <taxon>Cichlidae</taxon>
        <taxon>African cichlids</taxon>
        <taxon>Pseudocrenilabrinae</taxon>
        <taxon>Haplochromini</taxon>
        <taxon>Pundamilia</taxon>
    </lineage>
</organism>
<feature type="binding site" evidence="19">
    <location>
        <position position="145"/>
    </location>
    <ligand>
        <name>Zn(2+)</name>
        <dbReference type="ChEBI" id="CHEBI:29105"/>
        <label>1</label>
    </ligand>
</feature>
<dbReference type="InterPro" id="IPR018487">
    <property type="entry name" value="Hemopexin-like_repeat"/>
</dbReference>
<evidence type="ECO:0000256" key="21">
    <source>
        <dbReference type="PROSITE-ProRule" id="PRU01011"/>
    </source>
</evidence>
<evidence type="ECO:0000313" key="23">
    <source>
        <dbReference type="Ensembl" id="ENSPNYP00000021808.1"/>
    </source>
</evidence>
<evidence type="ECO:0000256" key="1">
    <source>
        <dbReference type="ARBA" id="ARBA00004498"/>
    </source>
</evidence>
<evidence type="ECO:0000256" key="5">
    <source>
        <dbReference type="ARBA" id="ARBA00022530"/>
    </source>
</evidence>
<keyword evidence="7 18" id="KW-0479">Metal-binding</keyword>
<evidence type="ECO:0000256" key="11">
    <source>
        <dbReference type="ARBA" id="ARBA00022833"/>
    </source>
</evidence>
<dbReference type="InterPro" id="IPR024079">
    <property type="entry name" value="MetalloPept_cat_dom_sf"/>
</dbReference>
<feature type="binding site" evidence="19">
    <location>
        <position position="173"/>
    </location>
    <ligand>
        <name>Zn(2+)</name>
        <dbReference type="ChEBI" id="CHEBI:29105"/>
        <label>1</label>
    </ligand>
</feature>
<keyword evidence="9" id="KW-0677">Repeat</keyword>
<evidence type="ECO:0000256" key="4">
    <source>
        <dbReference type="ARBA" id="ARBA00022525"/>
    </source>
</evidence>
<dbReference type="GeneTree" id="ENSGT00940000154907"/>
<evidence type="ECO:0000256" key="8">
    <source>
        <dbReference type="ARBA" id="ARBA00022729"/>
    </source>
</evidence>
<feature type="binding site" evidence="19">
    <location>
        <position position="153"/>
    </location>
    <ligand>
        <name>Ca(2+)</name>
        <dbReference type="ChEBI" id="CHEBI:29108"/>
        <label>3</label>
    </ligand>
</feature>
<comment type="similarity">
    <text evidence="2">Belongs to the peptidase M10A family.</text>
</comment>
<feature type="binding site" evidence="19">
    <location>
        <position position="152"/>
    </location>
    <ligand>
        <name>Ca(2+)</name>
        <dbReference type="ChEBI" id="CHEBI:29108"/>
        <label>3</label>
    </ligand>
</feature>
<dbReference type="PRINTS" id="PR00138">
    <property type="entry name" value="MATRIXIN"/>
</dbReference>
<evidence type="ECO:0000256" key="14">
    <source>
        <dbReference type="ARBA" id="ARBA00023145"/>
    </source>
</evidence>
<dbReference type="GO" id="GO:0031012">
    <property type="term" value="C:extracellular matrix"/>
    <property type="evidence" value="ECO:0007669"/>
    <property type="project" value="InterPro"/>
</dbReference>
<feature type="binding site" evidence="19">
    <location>
        <position position="213"/>
    </location>
    <ligand>
        <name>Zn(2+)</name>
        <dbReference type="ChEBI" id="CHEBI:29105"/>
        <label>2</label>
        <note>catalytic</note>
    </ligand>
</feature>
<dbReference type="SUPFAM" id="SSF47090">
    <property type="entry name" value="PGBD-like"/>
    <property type="match status" value="1"/>
</dbReference>
<evidence type="ECO:0000256" key="10">
    <source>
        <dbReference type="ARBA" id="ARBA00022801"/>
    </source>
</evidence>
<keyword evidence="13" id="KW-0482">Metalloprotease</keyword>
<feature type="active site" evidence="17">
    <location>
        <position position="196"/>
    </location>
</feature>
<feature type="binding site" description="in inhibited form" evidence="19">
    <location>
        <position position="78"/>
    </location>
    <ligand>
        <name>Zn(2+)</name>
        <dbReference type="ChEBI" id="CHEBI:29105"/>
        <label>2</label>
        <note>catalytic</note>
    </ligand>
</feature>
<dbReference type="AlphaFoldDB" id="A0A3B4GJQ6"/>
<comment type="cofactor">
    <cofactor evidence="19">
        <name>Ca(2+)</name>
        <dbReference type="ChEBI" id="CHEBI:29108"/>
    </cofactor>
    <text evidence="19">Can bind about 5 Ca(2+) ions per subunit.</text>
</comment>